<reference evidence="1 2" key="1">
    <citation type="submission" date="2018-09" db="EMBL/GenBank/DDBJ databases">
        <title>Marinorhizobium profundi gen. nov., sp. nov., isolated from a deep-sea sediment sample from the New Britain Trench and proposal of Marinorhizobiaceae fam. nov. in the order Rhizobiales of the class Alphaproteobacteria.</title>
        <authorList>
            <person name="Cao J."/>
        </authorList>
    </citation>
    <scope>NUCLEOTIDE SEQUENCE [LARGE SCALE GENOMIC DNA]</scope>
    <source>
        <strain evidence="1 2">WS11</strain>
    </source>
</reference>
<protein>
    <submittedName>
        <fullName evidence="1">Uncharacterized protein</fullName>
    </submittedName>
</protein>
<name>A0A3Q8XPB1_9HYPH</name>
<dbReference type="AlphaFoldDB" id="A0A3Q8XPB1"/>
<sequence length="83" mass="8993">MTSAVDEHQVNKIYDTMSEYCACRDPREVLAALGELVADTYVACSGSHASAIEGATDLHRQILIRIDAAEQAVGIPFRGGERQ</sequence>
<keyword evidence="2" id="KW-1185">Reference proteome</keyword>
<evidence type="ECO:0000313" key="2">
    <source>
        <dbReference type="Proteomes" id="UP000268192"/>
    </source>
</evidence>
<proteinExistence type="predicted"/>
<dbReference type="RefSeq" id="WP_126010160.1">
    <property type="nucleotide sequence ID" value="NZ_CP032509.1"/>
</dbReference>
<accession>A0A3Q8XPB1</accession>
<gene>
    <name evidence="1" type="ORF">D5400_11645</name>
</gene>
<evidence type="ECO:0000313" key="1">
    <source>
        <dbReference type="EMBL" id="AZN71842.1"/>
    </source>
</evidence>
<dbReference type="KEGG" id="abaw:D5400_11645"/>
<dbReference type="Proteomes" id="UP000268192">
    <property type="component" value="Chromosome"/>
</dbReference>
<dbReference type="EMBL" id="CP032509">
    <property type="protein sequence ID" value="AZN71842.1"/>
    <property type="molecule type" value="Genomic_DNA"/>
</dbReference>
<organism evidence="1 2">
    <name type="scientific">Georhizobium profundi</name>
    <dbReference type="NCBI Taxonomy" id="2341112"/>
    <lineage>
        <taxon>Bacteria</taxon>
        <taxon>Pseudomonadati</taxon>
        <taxon>Pseudomonadota</taxon>
        <taxon>Alphaproteobacteria</taxon>
        <taxon>Hyphomicrobiales</taxon>
        <taxon>Rhizobiaceae</taxon>
        <taxon>Georhizobium</taxon>
    </lineage>
</organism>